<gene>
    <name evidence="2" type="ORF">BDV95DRAFT_666004</name>
</gene>
<evidence type="ECO:0000256" key="1">
    <source>
        <dbReference type="SAM" id="MobiDB-lite"/>
    </source>
</evidence>
<comment type="caution">
    <text evidence="2">The sequence shown here is derived from an EMBL/GenBank/DDBJ whole genome shotgun (WGS) entry which is preliminary data.</text>
</comment>
<feature type="region of interest" description="Disordered" evidence="1">
    <location>
        <begin position="145"/>
        <end position="192"/>
    </location>
</feature>
<dbReference type="EMBL" id="JAADJZ010000006">
    <property type="protein sequence ID" value="KAF2874018.1"/>
    <property type="molecule type" value="Genomic_DNA"/>
</dbReference>
<keyword evidence="3" id="KW-1185">Reference proteome</keyword>
<dbReference type="Proteomes" id="UP000481861">
    <property type="component" value="Unassembled WGS sequence"/>
</dbReference>
<reference evidence="2 3" key="1">
    <citation type="submission" date="2020-01" db="EMBL/GenBank/DDBJ databases">
        <authorList>
            <consortium name="DOE Joint Genome Institute"/>
            <person name="Haridas S."/>
            <person name="Albert R."/>
            <person name="Binder M."/>
            <person name="Bloem J."/>
            <person name="Labutti K."/>
            <person name="Salamov A."/>
            <person name="Andreopoulos B."/>
            <person name="Baker S.E."/>
            <person name="Barry K."/>
            <person name="Bills G."/>
            <person name="Bluhm B.H."/>
            <person name="Cannon C."/>
            <person name="Castanera R."/>
            <person name="Culley D.E."/>
            <person name="Daum C."/>
            <person name="Ezra D."/>
            <person name="Gonzalez J.B."/>
            <person name="Henrissat B."/>
            <person name="Kuo A."/>
            <person name="Liang C."/>
            <person name="Lipzen A."/>
            <person name="Lutzoni F."/>
            <person name="Magnuson J."/>
            <person name="Mondo S."/>
            <person name="Nolan M."/>
            <person name="Ohm R."/>
            <person name="Pangilinan J."/>
            <person name="Park H.-J.H."/>
            <person name="Ramirez L."/>
            <person name="Alfaro M."/>
            <person name="Sun H."/>
            <person name="Tritt A."/>
            <person name="Yoshinaga Y."/>
            <person name="Zwiers L.-H.L."/>
            <person name="Turgeon B.G."/>
            <person name="Goodwin S.B."/>
            <person name="Spatafora J.W."/>
            <person name="Crous P.W."/>
            <person name="Grigoriev I.V."/>
        </authorList>
    </citation>
    <scope>NUCLEOTIDE SEQUENCE [LARGE SCALE GENOMIC DNA]</scope>
    <source>
        <strain evidence="2 3">CBS 611.86</strain>
    </source>
</reference>
<organism evidence="2 3">
    <name type="scientific">Massariosphaeria phaeospora</name>
    <dbReference type="NCBI Taxonomy" id="100035"/>
    <lineage>
        <taxon>Eukaryota</taxon>
        <taxon>Fungi</taxon>
        <taxon>Dikarya</taxon>
        <taxon>Ascomycota</taxon>
        <taxon>Pezizomycotina</taxon>
        <taxon>Dothideomycetes</taxon>
        <taxon>Pleosporomycetidae</taxon>
        <taxon>Pleosporales</taxon>
        <taxon>Pleosporales incertae sedis</taxon>
        <taxon>Massariosphaeria</taxon>
    </lineage>
</organism>
<proteinExistence type="predicted"/>
<feature type="compositionally biased region" description="Basic and acidic residues" evidence="1">
    <location>
        <begin position="175"/>
        <end position="187"/>
    </location>
</feature>
<dbReference type="OrthoDB" id="3764174at2759"/>
<evidence type="ECO:0000313" key="2">
    <source>
        <dbReference type="EMBL" id="KAF2874018.1"/>
    </source>
</evidence>
<name>A0A7C8MB25_9PLEO</name>
<accession>A0A7C8MB25</accession>
<sequence>MANIGPDQSYLRSQYTPCNGNSCYHDLQCGHRVRTTYNDNCGSNCVSELPKYRKANTTRRYVLGRPFVCTECLVAQVKAELVKDKATNLDTSDASTKATDDDKLFHAMVERWILLLKDNQVRASDRAAKVEPMLQFFADFPEAQGDLFAPPSPGRKLKRPSGRTPARNLHRKKARTNDKKGKEKAPEMDDLAGHLADTKVGLEKENEAMRIVREVLGALALDGKGGKKIGDREKG</sequence>
<dbReference type="AlphaFoldDB" id="A0A7C8MB25"/>
<evidence type="ECO:0000313" key="3">
    <source>
        <dbReference type="Proteomes" id="UP000481861"/>
    </source>
</evidence>
<protein>
    <submittedName>
        <fullName evidence="2">Uncharacterized protein</fullName>
    </submittedName>
</protein>